<evidence type="ECO:0000313" key="4">
    <source>
        <dbReference type="Proteomes" id="UP001437256"/>
    </source>
</evidence>
<accession>A0ABR2ZJC1</accession>
<name>A0ABR2ZJC1_9AGAR</name>
<evidence type="ECO:0000313" key="3">
    <source>
        <dbReference type="EMBL" id="KAL0061761.1"/>
    </source>
</evidence>
<feature type="region of interest" description="Disordered" evidence="1">
    <location>
        <begin position="152"/>
        <end position="173"/>
    </location>
</feature>
<protein>
    <submittedName>
        <fullName evidence="3">Uncharacterized protein</fullName>
    </submittedName>
</protein>
<sequence>MKVIALGVIGFVPLATQAAVITLVNFIGDTSTPLSTSTVTDGFAVPIGTNGAETTYLFNGPETTVIETTVNGAASTTTQTTSAAVTLVASASGYKMNGVGGFADSVECRYTGKDEGECVLAAGTGTEAQTVTVSGPPIDVIILPVSETGAAGAAPTAGNGNGTSSGNQNGGNGGNGAVGLSTGKQLMLTIGGVVLGALAIL</sequence>
<comment type="caution">
    <text evidence="3">The sequence shown here is derived from an EMBL/GenBank/DDBJ whole genome shotgun (WGS) entry which is preliminary data.</text>
</comment>
<feature type="compositionally biased region" description="Gly residues" evidence="1">
    <location>
        <begin position="159"/>
        <end position="173"/>
    </location>
</feature>
<dbReference type="EMBL" id="JBBXMP010000123">
    <property type="protein sequence ID" value="KAL0061761.1"/>
    <property type="molecule type" value="Genomic_DNA"/>
</dbReference>
<evidence type="ECO:0000256" key="2">
    <source>
        <dbReference type="SAM" id="SignalP"/>
    </source>
</evidence>
<keyword evidence="4" id="KW-1185">Reference proteome</keyword>
<dbReference type="Proteomes" id="UP001437256">
    <property type="component" value="Unassembled WGS sequence"/>
</dbReference>
<evidence type="ECO:0000256" key="1">
    <source>
        <dbReference type="SAM" id="MobiDB-lite"/>
    </source>
</evidence>
<proteinExistence type="predicted"/>
<feature type="chain" id="PRO_5045083746" evidence="2">
    <location>
        <begin position="19"/>
        <end position="201"/>
    </location>
</feature>
<feature type="signal peptide" evidence="2">
    <location>
        <begin position="1"/>
        <end position="18"/>
    </location>
</feature>
<gene>
    <name evidence="3" type="ORF">AAF712_011364</name>
</gene>
<organism evidence="3 4">
    <name type="scientific">Marasmius tenuissimus</name>
    <dbReference type="NCBI Taxonomy" id="585030"/>
    <lineage>
        <taxon>Eukaryota</taxon>
        <taxon>Fungi</taxon>
        <taxon>Dikarya</taxon>
        <taxon>Basidiomycota</taxon>
        <taxon>Agaricomycotina</taxon>
        <taxon>Agaricomycetes</taxon>
        <taxon>Agaricomycetidae</taxon>
        <taxon>Agaricales</taxon>
        <taxon>Marasmiineae</taxon>
        <taxon>Marasmiaceae</taxon>
        <taxon>Marasmius</taxon>
    </lineage>
</organism>
<keyword evidence="2" id="KW-0732">Signal</keyword>
<reference evidence="3 4" key="1">
    <citation type="submission" date="2024-05" db="EMBL/GenBank/DDBJ databases">
        <title>A draft genome resource for the thread blight pathogen Marasmius tenuissimus strain MS-2.</title>
        <authorList>
            <person name="Yulfo-Soto G.E."/>
            <person name="Baruah I.K."/>
            <person name="Amoako-Attah I."/>
            <person name="Bukari Y."/>
            <person name="Meinhardt L.W."/>
            <person name="Bailey B.A."/>
            <person name="Cohen S.P."/>
        </authorList>
    </citation>
    <scope>NUCLEOTIDE SEQUENCE [LARGE SCALE GENOMIC DNA]</scope>
    <source>
        <strain evidence="3 4">MS-2</strain>
    </source>
</reference>